<dbReference type="EMBL" id="LAZR01004548">
    <property type="protein sequence ID" value="KKN07622.1"/>
    <property type="molecule type" value="Genomic_DNA"/>
</dbReference>
<sequence>MTTDAKVAITDVEVALLRANALYVVAVSKKAEVVKVEEAISAERDKARKTFEATMERANKALVTAREKAQTTLDAATADLGERSSVAQAAANGAWSELVQYQAKFFEETGHTINLTDPPRERKPGISL</sequence>
<protein>
    <submittedName>
        <fullName evidence="1">Uncharacterized protein</fullName>
    </submittedName>
</protein>
<organism evidence="1">
    <name type="scientific">marine sediment metagenome</name>
    <dbReference type="NCBI Taxonomy" id="412755"/>
    <lineage>
        <taxon>unclassified sequences</taxon>
        <taxon>metagenomes</taxon>
        <taxon>ecological metagenomes</taxon>
    </lineage>
</organism>
<reference evidence="1" key="1">
    <citation type="journal article" date="2015" name="Nature">
        <title>Complex archaea that bridge the gap between prokaryotes and eukaryotes.</title>
        <authorList>
            <person name="Spang A."/>
            <person name="Saw J.H."/>
            <person name="Jorgensen S.L."/>
            <person name="Zaremba-Niedzwiedzka K."/>
            <person name="Martijn J."/>
            <person name="Lind A.E."/>
            <person name="van Eijk R."/>
            <person name="Schleper C."/>
            <person name="Guy L."/>
            <person name="Ettema T.J."/>
        </authorList>
    </citation>
    <scope>NUCLEOTIDE SEQUENCE</scope>
</reference>
<comment type="caution">
    <text evidence="1">The sequence shown here is derived from an EMBL/GenBank/DDBJ whole genome shotgun (WGS) entry which is preliminary data.</text>
</comment>
<gene>
    <name evidence="1" type="ORF">LCGC14_1065070</name>
</gene>
<evidence type="ECO:0000313" key="1">
    <source>
        <dbReference type="EMBL" id="KKN07622.1"/>
    </source>
</evidence>
<name>A0A0F9N6W3_9ZZZZ</name>
<proteinExistence type="predicted"/>
<dbReference type="AlphaFoldDB" id="A0A0F9N6W3"/>
<accession>A0A0F9N6W3</accession>